<reference evidence="3 4" key="1">
    <citation type="submission" date="2018-10" db="EMBL/GenBank/DDBJ databases">
        <title>Genomic Encyclopedia of Type Strains, Phase IV (KMG-IV): sequencing the most valuable type-strain genomes for metagenomic binning, comparative biology and taxonomic classification.</title>
        <authorList>
            <person name="Goeker M."/>
        </authorList>
    </citation>
    <scope>NUCLEOTIDE SEQUENCE [LARGE SCALE GENOMIC DNA]</scope>
    <source>
        <strain evidence="3 4">DSM 25080</strain>
    </source>
</reference>
<dbReference type="Proteomes" id="UP000267187">
    <property type="component" value="Unassembled WGS sequence"/>
</dbReference>
<accession>A0A3M0A0C5</accession>
<gene>
    <name evidence="3" type="ORF">DFR27_2385</name>
</gene>
<dbReference type="RefSeq" id="WP_121877691.1">
    <property type="nucleotide sequence ID" value="NZ_REFJ01000006.1"/>
</dbReference>
<dbReference type="Gene3D" id="3.30.1150.10">
    <property type="match status" value="1"/>
</dbReference>
<feature type="domain" description="TonB C-terminal" evidence="2">
    <location>
        <begin position="308"/>
        <end position="397"/>
    </location>
</feature>
<dbReference type="InterPro" id="IPR011990">
    <property type="entry name" value="TPR-like_helical_dom_sf"/>
</dbReference>
<protein>
    <submittedName>
        <fullName evidence="3">TonB-like protein</fullName>
    </submittedName>
</protein>
<dbReference type="EMBL" id="REFJ01000006">
    <property type="protein sequence ID" value="RMA78453.1"/>
    <property type="molecule type" value="Genomic_DNA"/>
</dbReference>
<name>A0A3M0A0C5_9GAMM</name>
<dbReference type="InterPro" id="IPR037682">
    <property type="entry name" value="TonB_C"/>
</dbReference>
<evidence type="ECO:0000259" key="2">
    <source>
        <dbReference type="Pfam" id="PF03544"/>
    </source>
</evidence>
<dbReference type="Pfam" id="PF03544">
    <property type="entry name" value="TonB_C"/>
    <property type="match status" value="1"/>
</dbReference>
<evidence type="ECO:0000313" key="3">
    <source>
        <dbReference type="EMBL" id="RMA78453.1"/>
    </source>
</evidence>
<evidence type="ECO:0000313" key="4">
    <source>
        <dbReference type="Proteomes" id="UP000267187"/>
    </source>
</evidence>
<dbReference type="SUPFAM" id="SSF74653">
    <property type="entry name" value="TolA/TonB C-terminal domain"/>
    <property type="match status" value="1"/>
</dbReference>
<evidence type="ECO:0000256" key="1">
    <source>
        <dbReference type="SAM" id="SignalP"/>
    </source>
</evidence>
<dbReference type="OrthoDB" id="5696981at2"/>
<proteinExistence type="predicted"/>
<dbReference type="GO" id="GO:0055085">
    <property type="term" value="P:transmembrane transport"/>
    <property type="evidence" value="ECO:0007669"/>
    <property type="project" value="InterPro"/>
</dbReference>
<feature type="chain" id="PRO_5018001300" evidence="1">
    <location>
        <begin position="22"/>
        <end position="416"/>
    </location>
</feature>
<dbReference type="AlphaFoldDB" id="A0A3M0A0C5"/>
<organism evidence="3 4">
    <name type="scientific">Umboniibacter marinipuniceus</name>
    <dbReference type="NCBI Taxonomy" id="569599"/>
    <lineage>
        <taxon>Bacteria</taxon>
        <taxon>Pseudomonadati</taxon>
        <taxon>Pseudomonadota</taxon>
        <taxon>Gammaproteobacteria</taxon>
        <taxon>Cellvibrionales</taxon>
        <taxon>Cellvibrionaceae</taxon>
        <taxon>Umboniibacter</taxon>
    </lineage>
</organism>
<keyword evidence="4" id="KW-1185">Reference proteome</keyword>
<dbReference type="Gene3D" id="1.25.40.10">
    <property type="entry name" value="Tetratricopeptide repeat domain"/>
    <property type="match status" value="1"/>
</dbReference>
<sequence length="416" mass="45979">MNILKGLVFAPLIALAPSALSEGVPTSVVPTTYTSAETITMDLTINAIEISKANHNTISSARYFEQAINAAAGMQPPHPGLATIGDQYLSFLRETPESSCECGHRIEETIITLTDGLEQAGADPYEAFSAYYRGAQALLRHSHDLPNGYDHNRLADIALDMSSDLFPEGSIQRVEAQLGMASVLSESSLKRKKAKSRALAENALEALDENFPSNEQTTKRQLAHHLMGMYYLSENRLSRAEGSFSGLLEVEGSSKQDNRYVLAAHANLVNIYSRRGETELATEHCIAISERVPFSETEEQYPIYRPARIYPQRLLREQVEGSVVVEFTIDATGQTSELNIIESELHIGSSSYENTRFTRLIEEASLEEISEYRYAPMVVNGVPTAVEAVRTRVVYSLAKSTGRSADRSSTYTRIRN</sequence>
<comment type="caution">
    <text evidence="3">The sequence shown here is derived from an EMBL/GenBank/DDBJ whole genome shotgun (WGS) entry which is preliminary data.</text>
</comment>
<keyword evidence="1" id="KW-0732">Signal</keyword>
<feature type="signal peptide" evidence="1">
    <location>
        <begin position="1"/>
        <end position="21"/>
    </location>
</feature>